<dbReference type="EMBL" id="LAVV01006387">
    <property type="protein sequence ID" value="KNZ60212.1"/>
    <property type="molecule type" value="Genomic_DNA"/>
</dbReference>
<comment type="caution">
    <text evidence="2">The sequence shown here is derived from an EMBL/GenBank/DDBJ whole genome shotgun (WGS) entry which is preliminary data.</text>
</comment>
<gene>
    <name evidence="2" type="ORF">VP01_1595g2</name>
</gene>
<proteinExistence type="predicted"/>
<protein>
    <submittedName>
        <fullName evidence="2">Uncharacterized protein</fullName>
    </submittedName>
</protein>
<keyword evidence="1" id="KW-1133">Transmembrane helix</keyword>
<keyword evidence="1" id="KW-0472">Membrane</keyword>
<organism evidence="2 3">
    <name type="scientific">Puccinia sorghi</name>
    <dbReference type="NCBI Taxonomy" id="27349"/>
    <lineage>
        <taxon>Eukaryota</taxon>
        <taxon>Fungi</taxon>
        <taxon>Dikarya</taxon>
        <taxon>Basidiomycota</taxon>
        <taxon>Pucciniomycotina</taxon>
        <taxon>Pucciniomycetes</taxon>
        <taxon>Pucciniales</taxon>
        <taxon>Pucciniaceae</taxon>
        <taxon>Puccinia</taxon>
    </lineage>
</organism>
<evidence type="ECO:0000313" key="2">
    <source>
        <dbReference type="EMBL" id="KNZ60212.1"/>
    </source>
</evidence>
<evidence type="ECO:0000313" key="3">
    <source>
        <dbReference type="Proteomes" id="UP000037035"/>
    </source>
</evidence>
<dbReference type="Proteomes" id="UP000037035">
    <property type="component" value="Unassembled WGS sequence"/>
</dbReference>
<feature type="transmembrane region" description="Helical" evidence="1">
    <location>
        <begin position="33"/>
        <end position="55"/>
    </location>
</feature>
<accession>A0A0L6VI05</accession>
<reference evidence="2 3" key="1">
    <citation type="submission" date="2015-08" db="EMBL/GenBank/DDBJ databases">
        <title>Next Generation Sequencing and Analysis of the Genome of Puccinia sorghi L Schw, the Causal Agent of Maize Common Rust.</title>
        <authorList>
            <person name="Rochi L."/>
            <person name="Burguener G."/>
            <person name="Darino M."/>
            <person name="Turjanski A."/>
            <person name="Kreff E."/>
            <person name="Dieguez M.J."/>
            <person name="Sacco F."/>
        </authorList>
    </citation>
    <scope>NUCLEOTIDE SEQUENCE [LARGE SCALE GENOMIC DNA]</scope>
    <source>
        <strain evidence="2 3">RO10H11247</strain>
    </source>
</reference>
<keyword evidence="1" id="KW-0812">Transmembrane</keyword>
<dbReference type="AlphaFoldDB" id="A0A0L6VI05"/>
<keyword evidence="3" id="KW-1185">Reference proteome</keyword>
<sequence>MTPLGAMAVKAQLRNWMFIVSWEGVRRQRHSGLVFLCFFHCMFCISLIFDFIWGFPIKVIIKFHLFITGKSKQEKKTWVSVADKTNILVDYRLTSFEDFQTRVATACNYTFSNTGPIILKSISSRTQTIEWTNIAFNPDWTTQLGFKPLLILRNLRLVSPSQCQPSRHRQACSKGRYACSPHSSQAGHGRCS</sequence>
<name>A0A0L6VI05_9BASI</name>
<evidence type="ECO:0000256" key="1">
    <source>
        <dbReference type="SAM" id="Phobius"/>
    </source>
</evidence>
<dbReference type="VEuPathDB" id="FungiDB:VP01_1595g2"/>